<dbReference type="InParanoid" id="A0A2T0GS62"/>
<name>A0A2T0GS62_ACTMO</name>
<dbReference type="AlphaFoldDB" id="A0A2T0GS62"/>
<dbReference type="InterPro" id="IPR024185">
    <property type="entry name" value="FTHF_cligase-like_sf"/>
</dbReference>
<proteinExistence type="predicted"/>
<sequence>MNARDVVLGRVREALAAAPPRPVEIPRDYRRERALSEQRRLDMVVDRLTEYGAGVYRCRAEETATTVAAALADARRIAVPPGLDRSWLAEFSGSVEVDSGEFSVRALDEVDGVLTSSAVTCAETGTVFLDASADQGRRALTLVPDLHVCVVELSSVVAGIPEAVAELEPTRPITMISGPSATSDIELDRVEGVHGPRTLRVVVRVDQ</sequence>
<dbReference type="InterPro" id="IPR037171">
    <property type="entry name" value="NagB/RpiA_transferase-like"/>
</dbReference>
<comment type="caution">
    <text evidence="2">The sequence shown here is derived from an EMBL/GenBank/DDBJ whole genome shotgun (WGS) entry which is preliminary data.</text>
</comment>
<evidence type="ECO:0000313" key="3">
    <source>
        <dbReference type="Proteomes" id="UP000239352"/>
    </source>
</evidence>
<evidence type="ECO:0000313" key="2">
    <source>
        <dbReference type="EMBL" id="PRW61958.1"/>
    </source>
</evidence>
<dbReference type="Pfam" id="PF02589">
    <property type="entry name" value="LUD_dom"/>
    <property type="match status" value="1"/>
</dbReference>
<dbReference type="EMBL" id="PVSR01000048">
    <property type="protein sequence ID" value="PRW61958.1"/>
    <property type="molecule type" value="Genomic_DNA"/>
</dbReference>
<dbReference type="Gene3D" id="3.40.50.10420">
    <property type="entry name" value="NagB/RpiA/CoA transferase-like"/>
    <property type="match status" value="1"/>
</dbReference>
<dbReference type="PANTHER" id="PTHR43682">
    <property type="entry name" value="LACTATE UTILIZATION PROTEIN C"/>
    <property type="match status" value="1"/>
</dbReference>
<keyword evidence="3" id="KW-1185">Reference proteome</keyword>
<feature type="domain" description="LUD" evidence="1">
    <location>
        <begin position="102"/>
        <end position="203"/>
    </location>
</feature>
<reference evidence="2 3" key="1">
    <citation type="submission" date="2018-03" db="EMBL/GenBank/DDBJ databases">
        <title>Actinopolyspora mortivallis from Sahara, screening for active biomolecules.</title>
        <authorList>
            <person name="Selama O."/>
            <person name="Wellington E.M.H."/>
            <person name="Hacene H."/>
        </authorList>
    </citation>
    <scope>NUCLEOTIDE SEQUENCE [LARGE SCALE GENOMIC DNA]</scope>
    <source>
        <strain evidence="2 3">M5A</strain>
    </source>
</reference>
<protein>
    <submittedName>
        <fullName evidence="2">Lactate utilization protein B/C</fullName>
    </submittedName>
</protein>
<evidence type="ECO:0000259" key="1">
    <source>
        <dbReference type="Pfam" id="PF02589"/>
    </source>
</evidence>
<dbReference type="RefSeq" id="WP_106115131.1">
    <property type="nucleotide sequence ID" value="NZ_PVSR01000048.1"/>
</dbReference>
<dbReference type="InterPro" id="IPR003741">
    <property type="entry name" value="LUD_dom"/>
</dbReference>
<dbReference type="STRING" id="1050202.GCA_000384035_01490"/>
<organism evidence="2 3">
    <name type="scientific">Actinopolyspora mortivallis</name>
    <dbReference type="NCBI Taxonomy" id="33906"/>
    <lineage>
        <taxon>Bacteria</taxon>
        <taxon>Bacillati</taxon>
        <taxon>Actinomycetota</taxon>
        <taxon>Actinomycetes</taxon>
        <taxon>Actinopolysporales</taxon>
        <taxon>Actinopolysporaceae</taxon>
        <taxon>Actinopolyspora</taxon>
    </lineage>
</organism>
<dbReference type="Proteomes" id="UP000239352">
    <property type="component" value="Unassembled WGS sequence"/>
</dbReference>
<dbReference type="SUPFAM" id="SSF100950">
    <property type="entry name" value="NagB/RpiA/CoA transferase-like"/>
    <property type="match status" value="1"/>
</dbReference>
<gene>
    <name evidence="2" type="ORF">CEP50_17980</name>
</gene>
<accession>A0A2T0GS62</accession>
<dbReference type="PANTHER" id="PTHR43682:SF1">
    <property type="entry name" value="LACTATE UTILIZATION PROTEIN C"/>
    <property type="match status" value="1"/>
</dbReference>